<dbReference type="KEGG" id="cbv:U729_2684"/>
<gene>
    <name evidence="2" type="ORF">U729_2684</name>
</gene>
<evidence type="ECO:0000256" key="1">
    <source>
        <dbReference type="SAM" id="Phobius"/>
    </source>
</evidence>
<evidence type="ECO:0008006" key="4">
    <source>
        <dbReference type="Google" id="ProtNLM"/>
    </source>
</evidence>
<evidence type="ECO:0000313" key="3">
    <source>
        <dbReference type="Proteomes" id="UP000030635"/>
    </source>
</evidence>
<organism evidence="2 3">
    <name type="scientific">Clostridium baratii str. Sullivan</name>
    <dbReference type="NCBI Taxonomy" id="1415775"/>
    <lineage>
        <taxon>Bacteria</taxon>
        <taxon>Bacillati</taxon>
        <taxon>Bacillota</taxon>
        <taxon>Clostridia</taxon>
        <taxon>Eubacteriales</taxon>
        <taxon>Clostridiaceae</taxon>
        <taxon>Clostridium</taxon>
    </lineage>
</organism>
<evidence type="ECO:0000313" key="2">
    <source>
        <dbReference type="EMBL" id="AIY82474.1"/>
    </source>
</evidence>
<name>A0A0A7FS53_9CLOT</name>
<dbReference type="InterPro" id="IPR021338">
    <property type="entry name" value="DUF2953"/>
</dbReference>
<accession>A0A0A7FS53</accession>
<protein>
    <recommendedName>
        <fullName evidence="4">DUF2953 domain-containing protein</fullName>
    </recommendedName>
</protein>
<dbReference type="Proteomes" id="UP000030635">
    <property type="component" value="Chromosome"/>
</dbReference>
<feature type="transmembrane region" description="Helical" evidence="1">
    <location>
        <begin position="114"/>
        <end position="135"/>
    </location>
</feature>
<sequence>MKILILVIIILLLLILIPIPIKISMFYSNNNYYIKVYNFNIISSKKSKKINKFVNRNLNRLIDRISIDNRNIDFNFYKLFLKKLIFNLKRNRHKAKIKFNGELSYSLFDSFNTAIFYGILSAFFSFIYCGLNIPFKVKISKLNIKPVFKDTLSINFYCKSIIFLSLGKVIYMLLIFLKTYLQVKEVTLFKGRL</sequence>
<dbReference type="Pfam" id="PF11167">
    <property type="entry name" value="DUF2953"/>
    <property type="match status" value="1"/>
</dbReference>
<dbReference type="HOGENOM" id="CLU_118473_1_0_9"/>
<dbReference type="AlphaFoldDB" id="A0A0A7FS53"/>
<reference evidence="2 3" key="1">
    <citation type="journal article" date="2015" name="Infect. Genet. Evol.">
        <title>Genomic sequences of six botulinum neurotoxin-producing strains representing three clostridial species illustrate the mobility and diversity of botulinum neurotoxin genes.</title>
        <authorList>
            <person name="Smith T.J."/>
            <person name="Hill K.K."/>
            <person name="Xie G."/>
            <person name="Foley B.T."/>
            <person name="Williamson C.H."/>
            <person name="Foster J.T."/>
            <person name="Johnson S.L."/>
            <person name="Chertkov O."/>
            <person name="Teshima H."/>
            <person name="Gibbons H.S."/>
            <person name="Johnsky L.A."/>
            <person name="Karavis M.A."/>
            <person name="Smith L.A."/>
        </authorList>
    </citation>
    <scope>NUCLEOTIDE SEQUENCE [LARGE SCALE GENOMIC DNA]</scope>
    <source>
        <strain evidence="2">Sullivan</strain>
    </source>
</reference>
<keyword evidence="1" id="KW-0472">Membrane</keyword>
<dbReference type="RefSeq" id="WP_039315900.1">
    <property type="nucleotide sequence ID" value="NZ_CP006905.1"/>
</dbReference>
<dbReference type="eggNOG" id="ENOG50322CW">
    <property type="taxonomic scope" value="Bacteria"/>
</dbReference>
<keyword evidence="3" id="KW-1185">Reference proteome</keyword>
<keyword evidence="1" id="KW-1133">Transmembrane helix</keyword>
<dbReference type="EMBL" id="CP006905">
    <property type="protein sequence ID" value="AIY82474.1"/>
    <property type="molecule type" value="Genomic_DNA"/>
</dbReference>
<proteinExistence type="predicted"/>
<dbReference type="OrthoDB" id="1931555at2"/>
<feature type="transmembrane region" description="Helical" evidence="1">
    <location>
        <begin position="156"/>
        <end position="177"/>
    </location>
</feature>
<keyword evidence="1" id="KW-0812">Transmembrane</keyword>
<dbReference type="STRING" id="1561.NPD11_343"/>